<dbReference type="Proteomes" id="UP001149079">
    <property type="component" value="Unassembled WGS sequence"/>
</dbReference>
<accession>A0A9W9L7A1</accession>
<name>A0A9W9L7A1_9EURO</name>
<evidence type="ECO:0000313" key="2">
    <source>
        <dbReference type="EMBL" id="KAJ5142830.1"/>
    </source>
</evidence>
<gene>
    <name evidence="2" type="ORF">N7515_001617</name>
</gene>
<dbReference type="EMBL" id="JAPQKL010000002">
    <property type="protein sequence ID" value="KAJ5142830.1"/>
    <property type="molecule type" value="Genomic_DNA"/>
</dbReference>
<feature type="region of interest" description="Disordered" evidence="1">
    <location>
        <begin position="1"/>
        <end position="38"/>
    </location>
</feature>
<reference evidence="2" key="1">
    <citation type="submission" date="2022-11" db="EMBL/GenBank/DDBJ databases">
        <authorList>
            <person name="Petersen C."/>
        </authorList>
    </citation>
    <scope>NUCLEOTIDE SEQUENCE</scope>
    <source>
        <strain evidence="2">IBT 22155</strain>
    </source>
</reference>
<dbReference type="AlphaFoldDB" id="A0A9W9L7A1"/>
<dbReference type="GeneID" id="81401531"/>
<reference evidence="2" key="2">
    <citation type="journal article" date="2023" name="IMA Fungus">
        <title>Comparative genomic study of the Penicillium genus elucidates a diverse pangenome and 15 lateral gene transfer events.</title>
        <authorList>
            <person name="Petersen C."/>
            <person name="Sorensen T."/>
            <person name="Nielsen M.R."/>
            <person name="Sondergaard T.E."/>
            <person name="Sorensen J.L."/>
            <person name="Fitzpatrick D.A."/>
            <person name="Frisvad J.C."/>
            <person name="Nielsen K.L."/>
        </authorList>
    </citation>
    <scope>NUCLEOTIDE SEQUENCE</scope>
    <source>
        <strain evidence="2">IBT 22155</strain>
    </source>
</reference>
<sequence length="65" mass="6847">MPAKQVRVRGMASRALPGPRSPSAQTKPHLVPSTPSIMSASCDTGPIFSDLWRHISKAGVGAPRP</sequence>
<proteinExistence type="predicted"/>
<keyword evidence="3" id="KW-1185">Reference proteome</keyword>
<protein>
    <submittedName>
        <fullName evidence="2">Uncharacterized protein</fullName>
    </submittedName>
</protein>
<dbReference type="RefSeq" id="XP_056524474.1">
    <property type="nucleotide sequence ID" value="XM_056662361.1"/>
</dbReference>
<comment type="caution">
    <text evidence="2">The sequence shown here is derived from an EMBL/GenBank/DDBJ whole genome shotgun (WGS) entry which is preliminary data.</text>
</comment>
<evidence type="ECO:0000256" key="1">
    <source>
        <dbReference type="SAM" id="MobiDB-lite"/>
    </source>
</evidence>
<organism evidence="2 3">
    <name type="scientific">Penicillium bovifimosum</name>
    <dbReference type="NCBI Taxonomy" id="126998"/>
    <lineage>
        <taxon>Eukaryota</taxon>
        <taxon>Fungi</taxon>
        <taxon>Dikarya</taxon>
        <taxon>Ascomycota</taxon>
        <taxon>Pezizomycotina</taxon>
        <taxon>Eurotiomycetes</taxon>
        <taxon>Eurotiomycetidae</taxon>
        <taxon>Eurotiales</taxon>
        <taxon>Aspergillaceae</taxon>
        <taxon>Penicillium</taxon>
    </lineage>
</organism>
<evidence type="ECO:0000313" key="3">
    <source>
        <dbReference type="Proteomes" id="UP001149079"/>
    </source>
</evidence>